<dbReference type="RefSeq" id="WP_076373106.1">
    <property type="nucleotide sequence ID" value="NZ_FTMG01000004.1"/>
</dbReference>
<dbReference type="Pfam" id="PF07689">
    <property type="entry name" value="KaiB"/>
    <property type="match status" value="1"/>
</dbReference>
<dbReference type="Proteomes" id="UP000548326">
    <property type="component" value="Unassembled WGS sequence"/>
</dbReference>
<reference evidence="4 5" key="1">
    <citation type="submission" date="2020-08" db="EMBL/GenBank/DDBJ databases">
        <title>Genomic Encyclopedia of Type Strains, Phase IV (KMG-V): Genome sequencing to study the core and pangenomes of soil and plant-associated prokaryotes.</title>
        <authorList>
            <person name="Whitman W."/>
        </authorList>
    </citation>
    <scope>NUCLEOTIDE SEQUENCE [LARGE SCALE GENOMIC DNA]</scope>
    <source>
        <strain evidence="2 4">ANJLi2</strain>
        <strain evidence="3 5">MP601</strain>
    </source>
</reference>
<name>A0A1N6WYQ9_9SPHI</name>
<dbReference type="AlphaFoldDB" id="A0A1N6WYQ9"/>
<keyword evidence="4" id="KW-1185">Reference proteome</keyword>
<evidence type="ECO:0000313" key="4">
    <source>
        <dbReference type="Proteomes" id="UP000541583"/>
    </source>
</evidence>
<evidence type="ECO:0000313" key="3">
    <source>
        <dbReference type="EMBL" id="MBB6127681.1"/>
    </source>
</evidence>
<feature type="domain" description="KaiB" evidence="1">
    <location>
        <begin position="26"/>
        <end position="107"/>
    </location>
</feature>
<dbReference type="InterPro" id="IPR039022">
    <property type="entry name" value="KaiB-like"/>
</dbReference>
<dbReference type="Gene3D" id="3.40.30.10">
    <property type="entry name" value="Glutaredoxin"/>
    <property type="match status" value="1"/>
</dbReference>
<accession>A0A1N6WYQ9</accession>
<dbReference type="PANTHER" id="PTHR41709:SF2">
    <property type="entry name" value="CIRCADIAN CLOCK PROTEIN KAIB2"/>
    <property type="match status" value="1"/>
</dbReference>
<evidence type="ECO:0000259" key="1">
    <source>
        <dbReference type="SMART" id="SM01248"/>
    </source>
</evidence>
<dbReference type="EMBL" id="JACHCB010000004">
    <property type="protein sequence ID" value="MBB6109443.1"/>
    <property type="molecule type" value="Genomic_DNA"/>
</dbReference>
<sequence>MAEKDQSSLSEDNYLNEQEQQMYHLRLFVTGASPNSSRAITNLKYICETHLKGNYDLEIVDVYQQPLIVEREQIIALPMLIKKAPGMERRLIGDMSNTSKVLKGLGLQTEN</sequence>
<dbReference type="PANTHER" id="PTHR41709">
    <property type="entry name" value="KAIB-LIKE PROTEIN 1"/>
    <property type="match status" value="1"/>
</dbReference>
<dbReference type="GO" id="GO:0048511">
    <property type="term" value="P:rhythmic process"/>
    <property type="evidence" value="ECO:0007669"/>
    <property type="project" value="InterPro"/>
</dbReference>
<dbReference type="OrthoDB" id="5458519at2"/>
<dbReference type="SUPFAM" id="SSF52833">
    <property type="entry name" value="Thioredoxin-like"/>
    <property type="match status" value="1"/>
</dbReference>
<dbReference type="InterPro" id="IPR011649">
    <property type="entry name" value="KaiB_domain"/>
</dbReference>
<protein>
    <submittedName>
        <fullName evidence="3">Circadian clock protein KaiB</fullName>
    </submittedName>
</protein>
<dbReference type="SMART" id="SM01248">
    <property type="entry name" value="KaiB"/>
    <property type="match status" value="1"/>
</dbReference>
<dbReference type="CDD" id="cd02978">
    <property type="entry name" value="KaiB_like"/>
    <property type="match status" value="1"/>
</dbReference>
<proteinExistence type="predicted"/>
<dbReference type="STRING" id="354630.SAMN05421821_104144"/>
<gene>
    <name evidence="3" type="ORF">HDF22_001789</name>
    <name evidence="2" type="ORF">HDF23_002190</name>
</gene>
<evidence type="ECO:0000313" key="2">
    <source>
        <dbReference type="EMBL" id="MBB6109443.1"/>
    </source>
</evidence>
<organism evidence="3 5">
    <name type="scientific">Mucilaginibacter lappiensis</name>
    <dbReference type="NCBI Taxonomy" id="354630"/>
    <lineage>
        <taxon>Bacteria</taxon>
        <taxon>Pseudomonadati</taxon>
        <taxon>Bacteroidota</taxon>
        <taxon>Sphingobacteriia</taxon>
        <taxon>Sphingobacteriales</taxon>
        <taxon>Sphingobacteriaceae</taxon>
        <taxon>Mucilaginibacter</taxon>
    </lineage>
</organism>
<dbReference type="Proteomes" id="UP000541583">
    <property type="component" value="Unassembled WGS sequence"/>
</dbReference>
<dbReference type="InterPro" id="IPR036249">
    <property type="entry name" value="Thioredoxin-like_sf"/>
</dbReference>
<dbReference type="EMBL" id="JACHCA010000004">
    <property type="protein sequence ID" value="MBB6127681.1"/>
    <property type="molecule type" value="Genomic_DNA"/>
</dbReference>
<comment type="caution">
    <text evidence="3">The sequence shown here is derived from an EMBL/GenBank/DDBJ whole genome shotgun (WGS) entry which is preliminary data.</text>
</comment>
<evidence type="ECO:0000313" key="5">
    <source>
        <dbReference type="Proteomes" id="UP000548326"/>
    </source>
</evidence>